<evidence type="ECO:0000313" key="3">
    <source>
        <dbReference type="EMBL" id="MEX0431339.1"/>
    </source>
</evidence>
<dbReference type="SUPFAM" id="SSF53756">
    <property type="entry name" value="UDP-Glycosyltransferase/glycogen phosphorylase"/>
    <property type="match status" value="1"/>
</dbReference>
<evidence type="ECO:0000256" key="1">
    <source>
        <dbReference type="ARBA" id="ARBA00022676"/>
    </source>
</evidence>
<proteinExistence type="predicted"/>
<dbReference type="Proteomes" id="UP001556637">
    <property type="component" value="Unassembled WGS sequence"/>
</dbReference>
<protein>
    <submittedName>
        <fullName evidence="3">Glycosyltransferase family 9 protein</fullName>
    </submittedName>
</protein>
<comment type="caution">
    <text evidence="3">The sequence shown here is derived from an EMBL/GenBank/DDBJ whole genome shotgun (WGS) entry which is preliminary data.</text>
</comment>
<dbReference type="InterPro" id="IPR051199">
    <property type="entry name" value="LPS_LOS_Heptosyltrfase"/>
</dbReference>
<dbReference type="PANTHER" id="PTHR30160:SF15">
    <property type="entry name" value="GLYCOSYLTRANSFERASE HI_0523-RELATED"/>
    <property type="match status" value="1"/>
</dbReference>
<dbReference type="RefSeq" id="WP_367984094.1">
    <property type="nucleotide sequence ID" value="NZ_JBAKFF010000001.1"/>
</dbReference>
<dbReference type="EMBL" id="JBAKFF010000001">
    <property type="protein sequence ID" value="MEX0431339.1"/>
    <property type="molecule type" value="Genomic_DNA"/>
</dbReference>
<gene>
    <name evidence="3" type="ORF">V6X30_07995</name>
</gene>
<dbReference type="Pfam" id="PF01075">
    <property type="entry name" value="Glyco_transf_9"/>
    <property type="match status" value="1"/>
</dbReference>
<evidence type="ECO:0000256" key="2">
    <source>
        <dbReference type="ARBA" id="ARBA00022679"/>
    </source>
</evidence>
<dbReference type="Gene3D" id="3.40.50.2000">
    <property type="entry name" value="Glycogen Phosphorylase B"/>
    <property type="match status" value="2"/>
</dbReference>
<evidence type="ECO:0000313" key="4">
    <source>
        <dbReference type="Proteomes" id="UP001556637"/>
    </source>
</evidence>
<accession>A0ABV3TBR2</accession>
<name>A0ABV3TBR2_9GAMM</name>
<organism evidence="3 4">
    <name type="scientific">Spiribacter insolitus</name>
    <dbReference type="NCBI Taxonomy" id="3122417"/>
    <lineage>
        <taxon>Bacteria</taxon>
        <taxon>Pseudomonadati</taxon>
        <taxon>Pseudomonadota</taxon>
        <taxon>Gammaproteobacteria</taxon>
        <taxon>Chromatiales</taxon>
        <taxon>Ectothiorhodospiraceae</taxon>
        <taxon>Spiribacter</taxon>
    </lineage>
</organism>
<keyword evidence="4" id="KW-1185">Reference proteome</keyword>
<reference evidence="3 4" key="1">
    <citation type="submission" date="2024-02" db="EMBL/GenBank/DDBJ databases">
        <title>New especies of Spiribacter isolated from saline water.</title>
        <authorList>
            <person name="Leon M.J."/>
            <person name="De La Haba R."/>
            <person name="Sanchez-Porro C."/>
            <person name="Ventosa A."/>
        </authorList>
    </citation>
    <scope>NUCLEOTIDE SEQUENCE [LARGE SCALE GENOMIC DNA]</scope>
    <source>
        <strain evidence="4">ag22IC4-189</strain>
    </source>
</reference>
<keyword evidence="1" id="KW-0328">Glycosyltransferase</keyword>
<dbReference type="CDD" id="cd03789">
    <property type="entry name" value="GT9_LPS_heptosyltransferase"/>
    <property type="match status" value="1"/>
</dbReference>
<dbReference type="PANTHER" id="PTHR30160">
    <property type="entry name" value="TETRAACYLDISACCHARIDE 4'-KINASE-RELATED"/>
    <property type="match status" value="1"/>
</dbReference>
<keyword evidence="2" id="KW-0808">Transferase</keyword>
<sequence length="332" mass="36007">MPSVLVVRNDKLGDFMLAWPALAWLREMMPAGRIGVLVSRAVADMAAHCPHIDEVIVDDAQPGVALATRLESAGFDASIVLHNDTPTLRALVRGCIGYRLGPASKLAQLWLTDRLIQRRSKSLKPEFEYNCDLIRRFAEDWHIPLPDRPDPPFLAFDGSALERLRHQCQRKYGFADSDRLLLVHPGSGGSAANLSPSAYARLIDAIDAPDVFVLVTSGPGESSIAAEVVRGVRRRGVAHHDSSDGLITFAKLIALGQAFISGSTGPLHIAGALNARTVGFYPNRRSSTALRWQTTNEAARRLAFSPPQSAGESDMAEIDLSEVAVAISRAFL</sequence>
<dbReference type="InterPro" id="IPR002201">
    <property type="entry name" value="Glyco_trans_9"/>
</dbReference>